<dbReference type="Proteomes" id="UP000694867">
    <property type="component" value="Unplaced"/>
</dbReference>
<accession>A0AAJ7WI41</accession>
<dbReference type="Pfam" id="PF26253">
    <property type="entry name" value="RdRP_head"/>
    <property type="match status" value="1"/>
</dbReference>
<dbReference type="EC" id="2.7.7.48" evidence="2"/>
<evidence type="ECO:0000259" key="10">
    <source>
        <dbReference type="Pfam" id="PF05183"/>
    </source>
</evidence>
<comment type="catalytic activity">
    <reaction evidence="8">
        <text>RNA(n) + a ribonucleoside 5'-triphosphate = RNA(n+1) + diphosphate</text>
        <dbReference type="Rhea" id="RHEA:21248"/>
        <dbReference type="Rhea" id="RHEA-COMP:14527"/>
        <dbReference type="Rhea" id="RHEA-COMP:17342"/>
        <dbReference type="ChEBI" id="CHEBI:33019"/>
        <dbReference type="ChEBI" id="CHEBI:61557"/>
        <dbReference type="ChEBI" id="CHEBI:140395"/>
        <dbReference type="EC" id="2.7.7.48"/>
    </reaction>
</comment>
<dbReference type="InterPro" id="IPR007855">
    <property type="entry name" value="RDRP"/>
</dbReference>
<dbReference type="KEGG" id="goe:100901126"/>
<evidence type="ECO:0000256" key="9">
    <source>
        <dbReference type="SAM" id="MobiDB-lite"/>
    </source>
</evidence>
<protein>
    <recommendedName>
        <fullName evidence="2">RNA-directed RNA polymerase</fullName>
        <ecNumber evidence="2">2.7.7.48</ecNumber>
    </recommendedName>
</protein>
<evidence type="ECO:0000256" key="1">
    <source>
        <dbReference type="ARBA" id="ARBA00005762"/>
    </source>
</evidence>
<name>A0AAJ7WI41_9ACAR</name>
<evidence type="ECO:0000256" key="6">
    <source>
        <dbReference type="ARBA" id="ARBA00022884"/>
    </source>
</evidence>
<feature type="region of interest" description="Disordered" evidence="9">
    <location>
        <begin position="776"/>
        <end position="803"/>
    </location>
</feature>
<gene>
    <name evidence="13" type="primary">LOC100901126</name>
</gene>
<comment type="similarity">
    <text evidence="1">Belongs to the RdRP family.</text>
</comment>
<keyword evidence="3" id="KW-0696">RNA-directed RNA polymerase</keyword>
<organism evidence="12 13">
    <name type="scientific">Galendromus occidentalis</name>
    <name type="common">western predatory mite</name>
    <dbReference type="NCBI Taxonomy" id="34638"/>
    <lineage>
        <taxon>Eukaryota</taxon>
        <taxon>Metazoa</taxon>
        <taxon>Ecdysozoa</taxon>
        <taxon>Arthropoda</taxon>
        <taxon>Chelicerata</taxon>
        <taxon>Arachnida</taxon>
        <taxon>Acari</taxon>
        <taxon>Parasitiformes</taxon>
        <taxon>Mesostigmata</taxon>
        <taxon>Gamasina</taxon>
        <taxon>Phytoseioidea</taxon>
        <taxon>Phytoseiidae</taxon>
        <taxon>Typhlodrominae</taxon>
        <taxon>Galendromus</taxon>
    </lineage>
</organism>
<sequence>MAEYEETLLVVSFIRPESETSTAAFEKMVTPVSDFLDQAKFFVKFRKDEKNPSKSQLPYLYHRWCTAPPELEAWLSRGSDQDLFEGIEKGLVRDEFYVKELSLGIIMNLTDFYPEDVIPCTIPDAKGPWKSGIVAKAKFDHVHKKLSIFIDMIHSCKKLNGGKTSQKLEVNYSSVARAIVDLREGETNLYLRITHPAILSESKGESKRPKYHRHHLMGCAEKDCVLRIISRRYGGCNVLRLQWQNAKGVLRWLHTIVAKLQRSESVIASVRTRPKLKSAIKELNGIMHEFYNDESISFRAKYAIEACKLISFDLLRQLATLSREKVWEFLELLKEFARYEGNHELFEKTMFSLLKAIDEGNVLLYTDAVPSQFRKFRVQEREKKRKGIADCDSERSLQGMAIIYKVFLTPSRTILRPPEEHGENRILRQVSRDYMLRVAFRDDNLEKLTHNLTREEGRNFLEYFLKGFLRDGIEIENRTYEYLAASSSQLRDHGCWYYAKDEHGRDSKSIREEMGSFDDIKNVGKKMAREGLCFSSTIETVKVSEDECTIEEDITGGAHEKSNKPYTFSDGIGKISAELRDDVCEALKDSLRDKKPSAFQIRFRGAKGMVAFDPCLEGRRLVLRKSMVKFASTSSSSFEVIKYSEDRSLTLNKQIITILEQLGVPAEIFLRYQEANIIDFADALLFENQAHERLTASIKKDPDCVIDFSKFREFGMSVVRDPYFRAMLIELYRYIITNLRDKARISIPWGLGRNLLGVIDETGKLEYGQVYVRYTPREDTSGPDIKVDNNTDEDGSPGRLPEPNIQESFFDLTDVSKMNLGRVLVTKCPCVHPGDVRMLEAVDIPELAHLVDVIVFPQKGPRPHPNEMAGSDLDGDEYAVIWDQNFFFDKCPCAECKRSPRPDGNHRPMIFDDAPAEPSESLELEDYYNFICQFILNDNKGTISNAHLAHADREEDGIFSDKCLRLAEKVSMTLDFAKTGRLTQLEPSEVVKVYPDFMQKQDHKATYRSEKVLGKLYRASRALEITVKQGSSGCEERYVNENFELEGWEEKKQDALIFVEKYEHRLTNIMGRMGIQSEAEIMVSIVTQVSKYMSKSFHDLEELQEQLERQRFFLNLKMKEDFERMTRGDKDQKMLLASAIYMLVYDPPGGEKLTPFYGAPWIVFDQLSDCSKVNKDYFEEVPNCPIALRITEAMSEKFQNDNYKDKMKSLIVIKRWAEAEGLLGSEREFSTCNECLHSIFEESRKSTIHELEIDPSMGAHVLLFIRYCAMNFGTKIRALELPKCKRECALQKKLPEMIQRITSAAIGTYSKLAVTNDICAITGLSCGREHGQGNFWTTRSCVPLVLNVRDIKNIEFLHEYQEHIPTILRKWCDAEEKDRIALSFENSRGERHIEVIMEAKEWVLHRLEDRLYSFDNEKLLRQQLEEELRAMGKYKKSPSTTITIIRGIRTSGHDDEDDDDYNAQKKYHFNNKNNKLNNKTLNVDNADVDDDDDLVDAIGDNNNRRRSNNNASDKDPCHHIRAGAGRKVRDIWFEESALGKNVFGIRCRLLSCSA</sequence>
<keyword evidence="5" id="KW-0548">Nucleotidyltransferase</keyword>
<evidence type="ECO:0000256" key="5">
    <source>
        <dbReference type="ARBA" id="ARBA00022695"/>
    </source>
</evidence>
<evidence type="ECO:0000256" key="7">
    <source>
        <dbReference type="ARBA" id="ARBA00023158"/>
    </source>
</evidence>
<feature type="domain" description="RDRP C-terminal head" evidence="11">
    <location>
        <begin position="1045"/>
        <end position="1172"/>
    </location>
</feature>
<dbReference type="GO" id="GO:0003723">
    <property type="term" value="F:RNA binding"/>
    <property type="evidence" value="ECO:0007669"/>
    <property type="project" value="UniProtKB-KW"/>
</dbReference>
<evidence type="ECO:0000313" key="12">
    <source>
        <dbReference type="Proteomes" id="UP000694867"/>
    </source>
</evidence>
<dbReference type="GO" id="GO:0003968">
    <property type="term" value="F:RNA-directed RNA polymerase activity"/>
    <property type="evidence" value="ECO:0007669"/>
    <property type="project" value="UniProtKB-KW"/>
</dbReference>
<feature type="domain" description="RDRP core" evidence="10">
    <location>
        <begin position="408"/>
        <end position="1019"/>
    </location>
</feature>
<reference evidence="13" key="1">
    <citation type="submission" date="2025-08" db="UniProtKB">
        <authorList>
            <consortium name="RefSeq"/>
        </authorList>
    </citation>
    <scope>IDENTIFICATION</scope>
</reference>
<keyword evidence="4" id="KW-0808">Transferase</keyword>
<evidence type="ECO:0000256" key="2">
    <source>
        <dbReference type="ARBA" id="ARBA00012494"/>
    </source>
</evidence>
<dbReference type="InterPro" id="IPR058752">
    <property type="entry name" value="RDRP_C_head"/>
</dbReference>
<dbReference type="PANTHER" id="PTHR23079:SF55">
    <property type="entry name" value="RNA-DIRECTED RNA POLYMERASE"/>
    <property type="match status" value="1"/>
</dbReference>
<dbReference type="RefSeq" id="XP_028967682.1">
    <property type="nucleotide sequence ID" value="XM_029111849.1"/>
</dbReference>
<feature type="region of interest" description="Disordered" evidence="9">
    <location>
        <begin position="1498"/>
        <end position="1518"/>
    </location>
</feature>
<dbReference type="GO" id="GO:0031380">
    <property type="term" value="C:nuclear RNA-directed RNA polymerase complex"/>
    <property type="evidence" value="ECO:0007669"/>
    <property type="project" value="TreeGrafter"/>
</dbReference>
<dbReference type="GO" id="GO:0030422">
    <property type="term" value="P:siRNA processing"/>
    <property type="evidence" value="ECO:0007669"/>
    <property type="project" value="TreeGrafter"/>
</dbReference>
<evidence type="ECO:0000313" key="13">
    <source>
        <dbReference type="RefSeq" id="XP_028967682.1"/>
    </source>
</evidence>
<evidence type="ECO:0000256" key="4">
    <source>
        <dbReference type="ARBA" id="ARBA00022679"/>
    </source>
</evidence>
<dbReference type="PANTHER" id="PTHR23079">
    <property type="entry name" value="RNA-DEPENDENT RNA POLYMERASE"/>
    <property type="match status" value="1"/>
</dbReference>
<dbReference type="GeneID" id="100901126"/>
<keyword evidence="7" id="KW-0943">RNA-mediated gene silencing</keyword>
<proteinExistence type="inferred from homology"/>
<keyword evidence="12" id="KW-1185">Reference proteome</keyword>
<evidence type="ECO:0000256" key="8">
    <source>
        <dbReference type="ARBA" id="ARBA00048744"/>
    </source>
</evidence>
<keyword evidence="6" id="KW-0694">RNA-binding</keyword>
<feature type="compositionally biased region" description="Basic and acidic residues" evidence="9">
    <location>
        <begin position="776"/>
        <end position="789"/>
    </location>
</feature>
<dbReference type="InterPro" id="IPR057596">
    <property type="entry name" value="RDRP_core"/>
</dbReference>
<evidence type="ECO:0000259" key="11">
    <source>
        <dbReference type="Pfam" id="PF26253"/>
    </source>
</evidence>
<dbReference type="Pfam" id="PF05183">
    <property type="entry name" value="RdRP"/>
    <property type="match status" value="1"/>
</dbReference>
<evidence type="ECO:0000256" key="3">
    <source>
        <dbReference type="ARBA" id="ARBA00022484"/>
    </source>
</evidence>